<sequence>MESVMKPPEKDELAVKRADSIAFNKLIHVSPKTIDKLFDKPALRKTVAKIFEWSTYRSSLSFKEYPKQVQLDKFYITRAFIKSIDAALANARQSPVFRKSFVNNVAPAMFGAIEKTNERREAFKQHYGFGPPAFLVVSPTKFCNLHCTGCYANSDAASHEKLSFEVVDRIIQEKTEKWGSIFTVISGGEPLLYQSESKTIFDLARRHQDNYFLMYTNGTLIDAAMARKLAEVGNITPAISVEGYEAETDARRGKGVYKKILSAMEHLRAEGVPFGVSLTATKENAHLIPSRELVEFYTKLGALYFWIFQLMPIGRGSMELVPTAEQRFEMYNRMFKLIKDDSYFIADFWNGGTLSNGCISAGRMRGGGYLYIDWSGHVTPCVFNPYAAGNINEIYARDGELSEVLVSPYFESLQEWQKDYSMSGDAYTGNWVLPCPMRDHYADILSILEKTHPEPTDEVAAEALSDPKYHEAMVQYDEELETIFGPMWKEKYLKQK</sequence>
<dbReference type="InterPro" id="IPR013785">
    <property type="entry name" value="Aldolase_TIM"/>
</dbReference>
<dbReference type="CDD" id="cd01335">
    <property type="entry name" value="Radical_SAM"/>
    <property type="match status" value="1"/>
</dbReference>
<organism evidence="7">
    <name type="scientific">uncultured spirochete</name>
    <dbReference type="NCBI Taxonomy" id="156406"/>
    <lineage>
        <taxon>Bacteria</taxon>
        <taxon>Pseudomonadati</taxon>
        <taxon>Spirochaetota</taxon>
        <taxon>Spirochaetia</taxon>
        <taxon>Spirochaetales</taxon>
        <taxon>environmental samples</taxon>
    </lineage>
</organism>
<dbReference type="EMBL" id="FWDO01000004">
    <property type="protein sequence ID" value="SLM17624.1"/>
    <property type="molecule type" value="Genomic_DNA"/>
</dbReference>
<evidence type="ECO:0000256" key="1">
    <source>
        <dbReference type="ARBA" id="ARBA00001966"/>
    </source>
</evidence>
<evidence type="ECO:0000256" key="4">
    <source>
        <dbReference type="ARBA" id="ARBA00023004"/>
    </source>
</evidence>
<keyword evidence="4" id="KW-0408">Iron</keyword>
<dbReference type="SFLD" id="SFLDG01067">
    <property type="entry name" value="SPASM/twitch_domain_containing"/>
    <property type="match status" value="1"/>
</dbReference>
<name>A0A3P3XMZ4_9SPIR</name>
<dbReference type="SFLD" id="SFLDS00029">
    <property type="entry name" value="Radical_SAM"/>
    <property type="match status" value="1"/>
</dbReference>
<dbReference type="AlphaFoldDB" id="A0A3P3XMZ4"/>
<dbReference type="GO" id="GO:0051536">
    <property type="term" value="F:iron-sulfur cluster binding"/>
    <property type="evidence" value="ECO:0007669"/>
    <property type="project" value="UniProtKB-KW"/>
</dbReference>
<dbReference type="Gene3D" id="3.20.20.70">
    <property type="entry name" value="Aldolase class I"/>
    <property type="match status" value="1"/>
</dbReference>
<accession>A0A3P3XMZ4</accession>
<dbReference type="PROSITE" id="PS51918">
    <property type="entry name" value="RADICAL_SAM"/>
    <property type="match status" value="1"/>
</dbReference>
<comment type="cofactor">
    <cofactor evidence="1">
        <name>[4Fe-4S] cluster</name>
        <dbReference type="ChEBI" id="CHEBI:49883"/>
    </cofactor>
</comment>
<feature type="domain" description="Radical SAM core" evidence="6">
    <location>
        <begin position="127"/>
        <end position="341"/>
    </location>
</feature>
<keyword evidence="5" id="KW-0411">Iron-sulfur</keyword>
<dbReference type="SUPFAM" id="SSF102114">
    <property type="entry name" value="Radical SAM enzymes"/>
    <property type="match status" value="1"/>
</dbReference>
<protein>
    <submittedName>
        <fullName evidence="7">Radical SAM domain protein</fullName>
    </submittedName>
</protein>
<evidence type="ECO:0000256" key="2">
    <source>
        <dbReference type="ARBA" id="ARBA00022691"/>
    </source>
</evidence>
<evidence type="ECO:0000313" key="7">
    <source>
        <dbReference type="EMBL" id="SLM17624.1"/>
    </source>
</evidence>
<evidence type="ECO:0000256" key="3">
    <source>
        <dbReference type="ARBA" id="ARBA00022723"/>
    </source>
</evidence>
<dbReference type="Pfam" id="PF04055">
    <property type="entry name" value="Radical_SAM"/>
    <property type="match status" value="1"/>
</dbReference>
<dbReference type="GO" id="GO:0003824">
    <property type="term" value="F:catalytic activity"/>
    <property type="evidence" value="ECO:0007669"/>
    <property type="project" value="InterPro"/>
</dbReference>
<dbReference type="InterPro" id="IPR058240">
    <property type="entry name" value="rSAM_sf"/>
</dbReference>
<keyword evidence="3" id="KW-0479">Metal-binding</keyword>
<proteinExistence type="predicted"/>
<dbReference type="PANTHER" id="PTHR43524:SF1">
    <property type="entry name" value="RADICAL SAM SUPERFAMILY PROTEIN"/>
    <property type="match status" value="1"/>
</dbReference>
<evidence type="ECO:0000259" key="6">
    <source>
        <dbReference type="PROSITE" id="PS51918"/>
    </source>
</evidence>
<dbReference type="InterPro" id="IPR006638">
    <property type="entry name" value="Elp3/MiaA/NifB-like_rSAM"/>
</dbReference>
<evidence type="ECO:0000256" key="5">
    <source>
        <dbReference type="ARBA" id="ARBA00023014"/>
    </source>
</evidence>
<keyword evidence="2" id="KW-0949">S-adenosyl-L-methionine</keyword>
<dbReference type="SMART" id="SM00729">
    <property type="entry name" value="Elp3"/>
    <property type="match status" value="1"/>
</dbReference>
<reference evidence="7" key="1">
    <citation type="submission" date="2017-02" db="EMBL/GenBank/DDBJ databases">
        <authorList>
            <person name="Regsiter A."/>
            <person name="William W."/>
        </authorList>
    </citation>
    <scope>NUCLEOTIDE SEQUENCE</scope>
    <source>
        <strain evidence="7">BdmA 4</strain>
    </source>
</reference>
<dbReference type="PANTHER" id="PTHR43524">
    <property type="entry name" value="RADICAL SAM SUPERFAMILY PROTEIN"/>
    <property type="match status" value="1"/>
</dbReference>
<gene>
    <name evidence="7" type="ORF">SPIRO4BDMA_40193</name>
</gene>
<dbReference type="GO" id="GO:0046872">
    <property type="term" value="F:metal ion binding"/>
    <property type="evidence" value="ECO:0007669"/>
    <property type="project" value="UniProtKB-KW"/>
</dbReference>
<dbReference type="InterPro" id="IPR007197">
    <property type="entry name" value="rSAM"/>
</dbReference>